<gene>
    <name evidence="2" type="ORF">IAD26_06155</name>
</gene>
<feature type="domain" description="HD-GYP" evidence="1">
    <location>
        <begin position="136"/>
        <end position="333"/>
    </location>
</feature>
<dbReference type="NCBIfam" id="TIGR00277">
    <property type="entry name" value="HDIG"/>
    <property type="match status" value="1"/>
</dbReference>
<dbReference type="Proteomes" id="UP000886748">
    <property type="component" value="Unassembled WGS sequence"/>
</dbReference>
<dbReference type="InterPro" id="IPR037522">
    <property type="entry name" value="HD_GYP_dom"/>
</dbReference>
<protein>
    <submittedName>
        <fullName evidence="2">HD domain-containing protein</fullName>
    </submittedName>
</protein>
<organism evidence="2 3">
    <name type="scientific">Candidatus Limenecus avicola</name>
    <dbReference type="NCBI Taxonomy" id="2840847"/>
    <lineage>
        <taxon>Bacteria</taxon>
        <taxon>Bacillati</taxon>
        <taxon>Bacillota</taxon>
        <taxon>Clostridia</taxon>
        <taxon>Eubacteriales</taxon>
        <taxon>Clostridiaceae</taxon>
        <taxon>Clostridiaceae incertae sedis</taxon>
        <taxon>Candidatus Limenecus</taxon>
    </lineage>
</organism>
<dbReference type="InterPro" id="IPR003607">
    <property type="entry name" value="HD/PDEase_dom"/>
</dbReference>
<dbReference type="SUPFAM" id="SSF109604">
    <property type="entry name" value="HD-domain/PDEase-like"/>
    <property type="match status" value="1"/>
</dbReference>
<dbReference type="PANTHER" id="PTHR43155:SF2">
    <property type="entry name" value="CYCLIC DI-GMP PHOSPHODIESTERASE PA4108"/>
    <property type="match status" value="1"/>
</dbReference>
<dbReference type="Gene3D" id="1.10.3210.10">
    <property type="entry name" value="Hypothetical protein af1432"/>
    <property type="match status" value="1"/>
</dbReference>
<dbReference type="PROSITE" id="PS51832">
    <property type="entry name" value="HD_GYP"/>
    <property type="match status" value="1"/>
</dbReference>
<evidence type="ECO:0000313" key="2">
    <source>
        <dbReference type="EMBL" id="HIU92703.1"/>
    </source>
</evidence>
<dbReference type="Pfam" id="PF13487">
    <property type="entry name" value="HD_5"/>
    <property type="match status" value="1"/>
</dbReference>
<dbReference type="AlphaFoldDB" id="A0A9D1N114"/>
<dbReference type="EMBL" id="DVOD01000046">
    <property type="protein sequence ID" value="HIU92703.1"/>
    <property type="molecule type" value="Genomic_DNA"/>
</dbReference>
<dbReference type="CDD" id="cd00077">
    <property type="entry name" value="HDc"/>
    <property type="match status" value="1"/>
</dbReference>
<reference evidence="2" key="1">
    <citation type="submission" date="2020-10" db="EMBL/GenBank/DDBJ databases">
        <authorList>
            <person name="Gilroy R."/>
        </authorList>
    </citation>
    <scope>NUCLEOTIDE SEQUENCE</scope>
    <source>
        <strain evidence="2">CHK154-7741</strain>
    </source>
</reference>
<proteinExistence type="predicted"/>
<evidence type="ECO:0000313" key="3">
    <source>
        <dbReference type="Proteomes" id="UP000886748"/>
    </source>
</evidence>
<comment type="caution">
    <text evidence="2">The sequence shown here is derived from an EMBL/GenBank/DDBJ whole genome shotgun (WGS) entry which is preliminary data.</text>
</comment>
<dbReference type="InterPro" id="IPR006675">
    <property type="entry name" value="HDIG_dom"/>
</dbReference>
<name>A0A9D1N114_9CLOT</name>
<dbReference type="PANTHER" id="PTHR43155">
    <property type="entry name" value="CYCLIC DI-GMP PHOSPHODIESTERASE PA4108-RELATED"/>
    <property type="match status" value="1"/>
</dbReference>
<accession>A0A9D1N114</accession>
<sequence>MEKIPVEELVKYKMLPFDLYNENGEKLVDAGEILTSGKLLQISQYDVLFKSTPKHTESRPTTHMAPAAPVAPMEEESFEPAKPKEIVFDKTVNRKSKFKAQSQVDMKSYYATTMFALRENANKDAIQMVDEIKDKILDDVQSVIQEVKFCSQLKLLGNYNDCHALNTAILATAMGYKLEYDEDVIEKLAQASLLHDIGMTRLPKEILEKTSLSQQDNKLFQKHTHMGYKILKYEMGLPEDICLVALEHHENNDGSGYPFKLSGEQISKLTRVVGLCSFFDDLTSNKTVHKVKNTKEALRIMLEVGTKKFFPELLYQFVNMFNYNDLESYDEMIQ</sequence>
<evidence type="ECO:0000259" key="1">
    <source>
        <dbReference type="PROSITE" id="PS51832"/>
    </source>
</evidence>
<reference evidence="2" key="2">
    <citation type="journal article" date="2021" name="PeerJ">
        <title>Extensive microbial diversity within the chicken gut microbiome revealed by metagenomics and culture.</title>
        <authorList>
            <person name="Gilroy R."/>
            <person name="Ravi A."/>
            <person name="Getino M."/>
            <person name="Pursley I."/>
            <person name="Horton D.L."/>
            <person name="Alikhan N.F."/>
            <person name="Baker D."/>
            <person name="Gharbi K."/>
            <person name="Hall N."/>
            <person name="Watson M."/>
            <person name="Adriaenssens E.M."/>
            <person name="Foster-Nyarko E."/>
            <person name="Jarju S."/>
            <person name="Secka A."/>
            <person name="Antonio M."/>
            <person name="Oren A."/>
            <person name="Chaudhuri R.R."/>
            <person name="La Ragione R."/>
            <person name="Hildebrand F."/>
            <person name="Pallen M.J."/>
        </authorList>
    </citation>
    <scope>NUCLEOTIDE SEQUENCE</scope>
    <source>
        <strain evidence="2">CHK154-7741</strain>
    </source>
</reference>